<name>A0ABN9REZ1_9DINO</name>
<dbReference type="Proteomes" id="UP001189429">
    <property type="component" value="Unassembled WGS sequence"/>
</dbReference>
<feature type="compositionally biased region" description="Basic and acidic residues" evidence="1">
    <location>
        <begin position="41"/>
        <end position="52"/>
    </location>
</feature>
<feature type="region of interest" description="Disordered" evidence="1">
    <location>
        <begin position="1"/>
        <end position="134"/>
    </location>
</feature>
<feature type="non-terminal residue" evidence="2">
    <location>
        <position position="1"/>
    </location>
</feature>
<feature type="compositionally biased region" description="Low complexity" evidence="1">
    <location>
        <begin position="70"/>
        <end position="90"/>
    </location>
</feature>
<evidence type="ECO:0000256" key="1">
    <source>
        <dbReference type="SAM" id="MobiDB-lite"/>
    </source>
</evidence>
<accession>A0ABN9REZ1</accession>
<feature type="compositionally biased region" description="Low complexity" evidence="1">
    <location>
        <begin position="1"/>
        <end position="18"/>
    </location>
</feature>
<comment type="caution">
    <text evidence="2">The sequence shown here is derived from an EMBL/GenBank/DDBJ whole genome shotgun (WGS) entry which is preliminary data.</text>
</comment>
<feature type="compositionally biased region" description="Basic and acidic residues" evidence="1">
    <location>
        <begin position="113"/>
        <end position="126"/>
    </location>
</feature>
<evidence type="ECO:0000313" key="2">
    <source>
        <dbReference type="EMBL" id="CAK0816660.1"/>
    </source>
</evidence>
<feature type="compositionally biased region" description="Gly residues" evidence="1">
    <location>
        <begin position="91"/>
        <end position="108"/>
    </location>
</feature>
<sequence length="134" mass="12948">AARGAAGAASAAAEATRGPAPPPSAGAGRALGGASGDLPQEELRRRRAEALERLCQPSAPLRTAGGGEGAAAPVGAAAAGEERSGAPAAGPGAGKALGGACAPGGEGGNLSQEELRQKRAEAMERRLLRHLSNK</sequence>
<organism evidence="2 3">
    <name type="scientific">Prorocentrum cordatum</name>
    <dbReference type="NCBI Taxonomy" id="2364126"/>
    <lineage>
        <taxon>Eukaryota</taxon>
        <taxon>Sar</taxon>
        <taxon>Alveolata</taxon>
        <taxon>Dinophyceae</taxon>
        <taxon>Prorocentrales</taxon>
        <taxon>Prorocentraceae</taxon>
        <taxon>Prorocentrum</taxon>
    </lineage>
</organism>
<proteinExistence type="predicted"/>
<protein>
    <submittedName>
        <fullName evidence="2">Uncharacterized protein</fullName>
    </submittedName>
</protein>
<evidence type="ECO:0000313" key="3">
    <source>
        <dbReference type="Proteomes" id="UP001189429"/>
    </source>
</evidence>
<dbReference type="EMBL" id="CAUYUJ010006238">
    <property type="protein sequence ID" value="CAK0816660.1"/>
    <property type="molecule type" value="Genomic_DNA"/>
</dbReference>
<reference evidence="2" key="1">
    <citation type="submission" date="2023-10" db="EMBL/GenBank/DDBJ databases">
        <authorList>
            <person name="Chen Y."/>
            <person name="Shah S."/>
            <person name="Dougan E. K."/>
            <person name="Thang M."/>
            <person name="Chan C."/>
        </authorList>
    </citation>
    <scope>NUCLEOTIDE SEQUENCE [LARGE SCALE GENOMIC DNA]</scope>
</reference>
<gene>
    <name evidence="2" type="ORF">PCOR1329_LOCUS19531</name>
</gene>
<keyword evidence="3" id="KW-1185">Reference proteome</keyword>